<dbReference type="AlphaFoldDB" id="A0A1J6WEW6"/>
<evidence type="ECO:0000256" key="13">
    <source>
        <dbReference type="ARBA" id="ARBA00023136"/>
    </source>
</evidence>
<protein>
    <recommendedName>
        <fullName evidence="3">histidine kinase</fullName>
        <ecNumber evidence="3">2.7.13.3</ecNumber>
    </recommendedName>
</protein>
<dbReference type="GO" id="GO:0005886">
    <property type="term" value="C:plasma membrane"/>
    <property type="evidence" value="ECO:0007669"/>
    <property type="project" value="UniProtKB-SubCell"/>
</dbReference>
<dbReference type="Gene3D" id="3.30.450.40">
    <property type="match status" value="1"/>
</dbReference>
<comment type="catalytic activity">
    <reaction evidence="1">
        <text>ATP + protein L-histidine = ADP + protein N-phospho-L-histidine.</text>
        <dbReference type="EC" id="2.7.13.3"/>
    </reaction>
</comment>
<evidence type="ECO:0000256" key="12">
    <source>
        <dbReference type="ARBA" id="ARBA00023012"/>
    </source>
</evidence>
<keyword evidence="5" id="KW-0597">Phosphoprotein</keyword>
<gene>
    <name evidence="16" type="ORF">BHE18_11965</name>
</gene>
<dbReference type="EMBL" id="MINN01000106">
    <property type="protein sequence ID" value="OIU70424.1"/>
    <property type="molecule type" value="Genomic_DNA"/>
</dbReference>
<dbReference type="InterPro" id="IPR050640">
    <property type="entry name" value="Bact_2-comp_sensor_kinase"/>
</dbReference>
<feature type="transmembrane region" description="Helical" evidence="14">
    <location>
        <begin position="12"/>
        <end position="30"/>
    </location>
</feature>
<feature type="transmembrane region" description="Helical" evidence="14">
    <location>
        <begin position="151"/>
        <end position="173"/>
    </location>
</feature>
<dbReference type="PANTHER" id="PTHR34220">
    <property type="entry name" value="SENSOR HISTIDINE KINASE YPDA"/>
    <property type="match status" value="1"/>
</dbReference>
<keyword evidence="4" id="KW-1003">Cell membrane</keyword>
<dbReference type="SUPFAM" id="SSF55874">
    <property type="entry name" value="ATPase domain of HSP90 chaperone/DNA topoisomerase II/histidine kinase"/>
    <property type="match status" value="1"/>
</dbReference>
<keyword evidence="6" id="KW-0808">Transferase</keyword>
<evidence type="ECO:0000313" key="17">
    <source>
        <dbReference type="Proteomes" id="UP000182062"/>
    </source>
</evidence>
<reference evidence="16 17" key="1">
    <citation type="submission" date="2016-09" db="EMBL/GenBank/DDBJ databases">
        <title>Bacillus aquimaris SAMM genome sequence reveals colonization and biosurfactant production capacities.</title>
        <authorList>
            <person name="Waghmode S.R."/>
            <person name="Suryavanshi M.V."/>
        </authorList>
    </citation>
    <scope>NUCLEOTIDE SEQUENCE [LARGE SCALE GENOMIC DNA]</scope>
    <source>
        <strain evidence="16 17">SAMM</strain>
    </source>
</reference>
<evidence type="ECO:0000256" key="14">
    <source>
        <dbReference type="SAM" id="Phobius"/>
    </source>
</evidence>
<dbReference type="SMART" id="SM00387">
    <property type="entry name" value="HATPase_c"/>
    <property type="match status" value="1"/>
</dbReference>
<keyword evidence="11 14" id="KW-1133">Transmembrane helix</keyword>
<evidence type="ECO:0000256" key="3">
    <source>
        <dbReference type="ARBA" id="ARBA00012438"/>
    </source>
</evidence>
<evidence type="ECO:0000313" key="16">
    <source>
        <dbReference type="EMBL" id="OIU70424.1"/>
    </source>
</evidence>
<evidence type="ECO:0000256" key="10">
    <source>
        <dbReference type="ARBA" id="ARBA00022840"/>
    </source>
</evidence>
<keyword evidence="13 14" id="KW-0472">Membrane</keyword>
<evidence type="ECO:0000256" key="6">
    <source>
        <dbReference type="ARBA" id="ARBA00022679"/>
    </source>
</evidence>
<feature type="transmembrane region" description="Helical" evidence="14">
    <location>
        <begin position="114"/>
        <end position="139"/>
    </location>
</feature>
<dbReference type="InterPro" id="IPR010559">
    <property type="entry name" value="Sig_transdc_His_kin_internal"/>
</dbReference>
<dbReference type="Pfam" id="PF02518">
    <property type="entry name" value="HATPase_c"/>
    <property type="match status" value="1"/>
</dbReference>
<comment type="caution">
    <text evidence="16">The sequence shown here is derived from an EMBL/GenBank/DDBJ whole genome shotgun (WGS) entry which is preliminary data.</text>
</comment>
<dbReference type="GO" id="GO:0000155">
    <property type="term" value="F:phosphorelay sensor kinase activity"/>
    <property type="evidence" value="ECO:0007669"/>
    <property type="project" value="InterPro"/>
</dbReference>
<dbReference type="Gene3D" id="1.10.1760.20">
    <property type="match status" value="1"/>
</dbReference>
<dbReference type="InterPro" id="IPR004358">
    <property type="entry name" value="Sig_transdc_His_kin-like_C"/>
</dbReference>
<dbReference type="Pfam" id="PF07694">
    <property type="entry name" value="5TM-5TMR_LYT"/>
    <property type="match status" value="1"/>
</dbReference>
<dbReference type="RefSeq" id="WP_071619552.1">
    <property type="nucleotide sequence ID" value="NZ_MINN01000106.1"/>
</dbReference>
<evidence type="ECO:0000256" key="1">
    <source>
        <dbReference type="ARBA" id="ARBA00000085"/>
    </source>
</evidence>
<dbReference type="InterPro" id="IPR011620">
    <property type="entry name" value="Sig_transdc_His_kinase_LytS_TM"/>
</dbReference>
<keyword evidence="12" id="KW-0902">Two-component regulatory system</keyword>
<dbReference type="Gene3D" id="3.30.565.10">
    <property type="entry name" value="Histidine kinase-like ATPase, C-terminal domain"/>
    <property type="match status" value="1"/>
</dbReference>
<dbReference type="InterPro" id="IPR003594">
    <property type="entry name" value="HATPase_dom"/>
</dbReference>
<feature type="transmembrane region" description="Helical" evidence="14">
    <location>
        <begin position="42"/>
        <end position="66"/>
    </location>
</feature>
<feature type="transmembrane region" description="Helical" evidence="14">
    <location>
        <begin position="185"/>
        <end position="204"/>
    </location>
</feature>
<comment type="subcellular location">
    <subcellularLocation>
        <location evidence="2">Cell membrane</location>
        <topology evidence="2">Multi-pass membrane protein</topology>
    </subcellularLocation>
</comment>
<dbReference type="SUPFAM" id="SSF55781">
    <property type="entry name" value="GAF domain-like"/>
    <property type="match status" value="1"/>
</dbReference>
<dbReference type="OrthoDB" id="9776552at2"/>
<sequence>MLIAAMIERLGIIVTIAFVMTRLGFFRKLIEQRSHVKKSQTVLIILLFGFFGIIGSYTGLIVNAEADEYAKWHMTLQENEAIANSRVIGIVAAGLLGGPWIGLGAGMVAGVHRYFLGGFTAFACGISTVLAGVLAGYIGKREKKNRLVSPLKAFVVGFLAEAMQMAIILLFAKPYGAASELVSDIGWPMIIANGIGTGIFLLIIKSVVYEEERMGAVQSQKALRLADKTVKYMRKGLNESSAYATCRILMKEVDAIAVSITDRTHILAHVGVASDHHQKHKPIQTEATKRVIETGELLKVGKKEIHCDRDDCPLGAAVMAPLLKGDEIVGALKFYFHSEKVISPIMMELTKGIATLLSNQLELAEIDTHKELAKESEVKALQAQISPHFLFNAINVIVSLIRINPDKARTLLISLSQFIRQNLSGSTKSTSTLKEECQHVKAYLAIEEARFYDRLQVKYDLDEDAMQAVVPSITLQPLVENAIKHGMKNQAEGFILNISITRENGNVVKVKVEDNGDGIEQSRLETLLLQPVESETGTGLALYNVNKRLEMMNGEESGLIIRSVKGEGTAAQFTIKGGNAADESRNHR</sequence>
<dbReference type="Proteomes" id="UP000182062">
    <property type="component" value="Unassembled WGS sequence"/>
</dbReference>
<accession>A0A1J6WEW6</accession>
<evidence type="ECO:0000256" key="4">
    <source>
        <dbReference type="ARBA" id="ARBA00022475"/>
    </source>
</evidence>
<evidence type="ECO:0000256" key="2">
    <source>
        <dbReference type="ARBA" id="ARBA00004651"/>
    </source>
</evidence>
<evidence type="ECO:0000256" key="7">
    <source>
        <dbReference type="ARBA" id="ARBA00022692"/>
    </source>
</evidence>
<dbReference type="GO" id="GO:0071555">
    <property type="term" value="P:cell wall organization"/>
    <property type="evidence" value="ECO:0007669"/>
    <property type="project" value="InterPro"/>
</dbReference>
<keyword evidence="10" id="KW-0067">ATP-binding</keyword>
<dbReference type="InterPro" id="IPR029016">
    <property type="entry name" value="GAF-like_dom_sf"/>
</dbReference>
<dbReference type="InterPro" id="IPR036890">
    <property type="entry name" value="HATPase_C_sf"/>
</dbReference>
<evidence type="ECO:0000256" key="11">
    <source>
        <dbReference type="ARBA" id="ARBA00022989"/>
    </source>
</evidence>
<evidence type="ECO:0000259" key="15">
    <source>
        <dbReference type="SMART" id="SM00387"/>
    </source>
</evidence>
<keyword evidence="17" id="KW-1185">Reference proteome</keyword>
<evidence type="ECO:0000256" key="8">
    <source>
        <dbReference type="ARBA" id="ARBA00022741"/>
    </source>
</evidence>
<organism evidence="16 17">
    <name type="scientific">Rossellomorea aquimaris</name>
    <dbReference type="NCBI Taxonomy" id="189382"/>
    <lineage>
        <taxon>Bacteria</taxon>
        <taxon>Bacillati</taxon>
        <taxon>Bacillota</taxon>
        <taxon>Bacilli</taxon>
        <taxon>Bacillales</taxon>
        <taxon>Bacillaceae</taxon>
        <taxon>Rossellomorea</taxon>
    </lineage>
</organism>
<dbReference type="EC" id="2.7.13.3" evidence="3"/>
<proteinExistence type="predicted"/>
<feature type="domain" description="Histidine kinase/HSP90-like ATPase" evidence="15">
    <location>
        <begin position="470"/>
        <end position="579"/>
    </location>
</feature>
<feature type="transmembrane region" description="Helical" evidence="14">
    <location>
        <begin position="87"/>
        <end position="108"/>
    </location>
</feature>
<dbReference type="Pfam" id="PF06580">
    <property type="entry name" value="His_kinase"/>
    <property type="match status" value="1"/>
</dbReference>
<dbReference type="PANTHER" id="PTHR34220:SF7">
    <property type="entry name" value="SENSOR HISTIDINE KINASE YPDA"/>
    <property type="match status" value="1"/>
</dbReference>
<keyword evidence="7 14" id="KW-0812">Transmembrane</keyword>
<keyword evidence="9 16" id="KW-0418">Kinase</keyword>
<keyword evidence="8" id="KW-0547">Nucleotide-binding</keyword>
<name>A0A1J6WEW6_9BACI</name>
<dbReference type="PRINTS" id="PR00344">
    <property type="entry name" value="BCTRLSENSOR"/>
</dbReference>
<evidence type="ECO:0000256" key="9">
    <source>
        <dbReference type="ARBA" id="ARBA00022777"/>
    </source>
</evidence>
<evidence type="ECO:0000256" key="5">
    <source>
        <dbReference type="ARBA" id="ARBA00022553"/>
    </source>
</evidence>
<dbReference type="GO" id="GO:0005524">
    <property type="term" value="F:ATP binding"/>
    <property type="evidence" value="ECO:0007669"/>
    <property type="project" value="UniProtKB-KW"/>
</dbReference>